<dbReference type="EMBL" id="JAFBMS010000094">
    <property type="protein sequence ID" value="KAG9337146.1"/>
    <property type="molecule type" value="Genomic_DNA"/>
</dbReference>
<protein>
    <submittedName>
        <fullName evidence="1">Uncharacterized protein</fullName>
    </submittedName>
</protein>
<organism evidence="1 2">
    <name type="scientific">Albula glossodonta</name>
    <name type="common">roundjaw bonefish</name>
    <dbReference type="NCBI Taxonomy" id="121402"/>
    <lineage>
        <taxon>Eukaryota</taxon>
        <taxon>Metazoa</taxon>
        <taxon>Chordata</taxon>
        <taxon>Craniata</taxon>
        <taxon>Vertebrata</taxon>
        <taxon>Euteleostomi</taxon>
        <taxon>Actinopterygii</taxon>
        <taxon>Neopterygii</taxon>
        <taxon>Teleostei</taxon>
        <taxon>Albuliformes</taxon>
        <taxon>Albulidae</taxon>
        <taxon>Albula</taxon>
    </lineage>
</organism>
<dbReference type="Proteomes" id="UP000824540">
    <property type="component" value="Unassembled WGS sequence"/>
</dbReference>
<dbReference type="SUPFAM" id="SSF48726">
    <property type="entry name" value="Immunoglobulin"/>
    <property type="match status" value="1"/>
</dbReference>
<accession>A0A8T2NBD3</accession>
<name>A0A8T2NBD3_9TELE</name>
<dbReference type="InterPro" id="IPR013783">
    <property type="entry name" value="Ig-like_fold"/>
</dbReference>
<sequence>MRMAGRCILQELPRQCWSLSVAFESEQPLHIILSENLILEAKIETAKGDEVKKITWEKETAGGASPSTVTVAEFPGKVIDSRITVEENGAMLKVTNFDHKDRGVYTITAWGTDPHFSWLHESGVISEEVGRMSLDGKVLYLKAAPCGHFTCIVSNSLGHSSATYTAGDTGSTQIGVKGCGSITKTSCEEHEQARPFLSRPINFLPLTDTANEEQIAPAGWSFLMSWP</sequence>
<evidence type="ECO:0000313" key="2">
    <source>
        <dbReference type="Proteomes" id="UP000824540"/>
    </source>
</evidence>
<proteinExistence type="predicted"/>
<dbReference type="AlphaFoldDB" id="A0A8T2NBD3"/>
<reference evidence="1" key="1">
    <citation type="thesis" date="2021" institute="BYU ScholarsArchive" country="Provo, UT, USA">
        <title>Applications of and Algorithms for Genome Assembly and Genomic Analyses with an Emphasis on Marine Teleosts.</title>
        <authorList>
            <person name="Pickett B.D."/>
        </authorList>
    </citation>
    <scope>NUCLEOTIDE SEQUENCE</scope>
    <source>
        <strain evidence="1">HI-2016</strain>
    </source>
</reference>
<dbReference type="Gene3D" id="2.60.40.10">
    <property type="entry name" value="Immunoglobulins"/>
    <property type="match status" value="1"/>
</dbReference>
<dbReference type="InterPro" id="IPR036179">
    <property type="entry name" value="Ig-like_dom_sf"/>
</dbReference>
<evidence type="ECO:0000313" key="1">
    <source>
        <dbReference type="EMBL" id="KAG9337146.1"/>
    </source>
</evidence>
<comment type="caution">
    <text evidence="1">The sequence shown here is derived from an EMBL/GenBank/DDBJ whole genome shotgun (WGS) entry which is preliminary data.</text>
</comment>
<keyword evidence="2" id="KW-1185">Reference proteome</keyword>
<gene>
    <name evidence="1" type="ORF">JZ751_029737</name>
</gene>
<dbReference type="OrthoDB" id="8841032at2759"/>